<reference evidence="3" key="1">
    <citation type="submission" date="2016-11" db="UniProtKB">
        <authorList>
            <consortium name="WormBaseParasite"/>
        </authorList>
    </citation>
    <scope>IDENTIFICATION</scope>
</reference>
<dbReference type="SUPFAM" id="SSF48097">
    <property type="entry name" value="Regulator of G-protein signaling, RGS"/>
    <property type="match status" value="1"/>
</dbReference>
<dbReference type="InterPro" id="IPR036305">
    <property type="entry name" value="RGS_sf"/>
</dbReference>
<dbReference type="PANTHER" id="PTHR10845">
    <property type="entry name" value="REGULATOR OF G PROTEIN SIGNALING"/>
    <property type="match status" value="1"/>
</dbReference>
<dbReference type="Gene3D" id="1.10.167.10">
    <property type="entry name" value="Regulator of G-protein Signalling 4, domain 2"/>
    <property type="match status" value="1"/>
</dbReference>
<dbReference type="SMART" id="SM00315">
    <property type="entry name" value="RGS"/>
    <property type="match status" value="1"/>
</dbReference>
<dbReference type="AlphaFoldDB" id="A0A1I7V2M6"/>
<dbReference type="Proteomes" id="UP000095282">
    <property type="component" value="Unplaced"/>
</dbReference>
<evidence type="ECO:0000259" key="1">
    <source>
        <dbReference type="PROSITE" id="PS50132"/>
    </source>
</evidence>
<dbReference type="WBParaSite" id="Csp11.Scaffold630.g21774.t1">
    <property type="protein sequence ID" value="Csp11.Scaffold630.g21774.t1"/>
    <property type="gene ID" value="Csp11.Scaffold630.g21774"/>
</dbReference>
<feature type="domain" description="RGS" evidence="1">
    <location>
        <begin position="49"/>
        <end position="165"/>
    </location>
</feature>
<evidence type="ECO:0000313" key="2">
    <source>
        <dbReference type="Proteomes" id="UP000095282"/>
    </source>
</evidence>
<dbReference type="PROSITE" id="PS50132">
    <property type="entry name" value="RGS"/>
    <property type="match status" value="1"/>
</dbReference>
<keyword evidence="2" id="KW-1185">Reference proteome</keyword>
<name>A0A1I7V2M6_9PELO</name>
<accession>A0A1I7V2M6</accession>
<dbReference type="STRING" id="1561998.A0A1I7V2M6"/>
<dbReference type="InterPro" id="IPR016137">
    <property type="entry name" value="RGS"/>
</dbReference>
<organism evidence="2 3">
    <name type="scientific">Caenorhabditis tropicalis</name>
    <dbReference type="NCBI Taxonomy" id="1561998"/>
    <lineage>
        <taxon>Eukaryota</taxon>
        <taxon>Metazoa</taxon>
        <taxon>Ecdysozoa</taxon>
        <taxon>Nematoda</taxon>
        <taxon>Chromadorea</taxon>
        <taxon>Rhabditida</taxon>
        <taxon>Rhabditina</taxon>
        <taxon>Rhabditomorpha</taxon>
        <taxon>Rhabditoidea</taxon>
        <taxon>Rhabditidae</taxon>
        <taxon>Peloderinae</taxon>
        <taxon>Caenorhabditis</taxon>
    </lineage>
</organism>
<sequence length="174" mass="20327">MGSFLSWLFCGTARPVVTEITPPVEKKEPVALDPQELLTREEWEKWSISLKNVLDSRLGRRHFRKHLEKEHSECNLSFWEAVNAFRAEGYPSRREIMAHKIVNEFIEIETSHNISLSKPALDSVMKNMSPVNIHTFDEAQKEVFKLMKGDSYQRFLRSDYYKGLMPETITQQPV</sequence>
<dbReference type="PRINTS" id="PR01301">
    <property type="entry name" value="RGSPROTEIN"/>
</dbReference>
<dbReference type="InterPro" id="IPR044926">
    <property type="entry name" value="RGS_subdomain_2"/>
</dbReference>
<protein>
    <submittedName>
        <fullName evidence="3">RGS domain-containing protein</fullName>
    </submittedName>
</protein>
<dbReference type="eggNOG" id="KOG3589">
    <property type="taxonomic scope" value="Eukaryota"/>
</dbReference>
<dbReference type="Pfam" id="PF00615">
    <property type="entry name" value="RGS"/>
    <property type="match status" value="1"/>
</dbReference>
<proteinExistence type="predicted"/>
<evidence type="ECO:0000313" key="3">
    <source>
        <dbReference type="WBParaSite" id="Csp11.Scaffold630.g21774.t1"/>
    </source>
</evidence>
<dbReference type="PANTHER" id="PTHR10845:SF192">
    <property type="entry name" value="DOUBLE HIT, ISOFORM B"/>
    <property type="match status" value="1"/>
</dbReference>